<keyword evidence="12 14" id="KW-0012">Acyltransferase</keyword>
<keyword evidence="5" id="KW-0963">Cytoplasm</keyword>
<comment type="similarity">
    <text evidence="3 14">Belongs to the acetyltransferase family. GCN5 subfamily.</text>
</comment>
<feature type="compositionally biased region" description="Low complexity" evidence="18">
    <location>
        <begin position="10"/>
        <end position="24"/>
    </location>
</feature>
<dbReference type="OrthoDB" id="1937912at2759"/>
<evidence type="ECO:0000256" key="2">
    <source>
        <dbReference type="ARBA" id="ARBA00004300"/>
    </source>
</evidence>
<comment type="catalytic activity">
    <reaction evidence="13">
        <text>L-lysyl-[histone] + acetyl-CoA = N(6)-acetyl-L-lysyl-[histone] + CoA + H(+)</text>
        <dbReference type="Rhea" id="RHEA:21992"/>
        <dbReference type="Rhea" id="RHEA-COMP:9845"/>
        <dbReference type="Rhea" id="RHEA-COMP:11338"/>
        <dbReference type="ChEBI" id="CHEBI:15378"/>
        <dbReference type="ChEBI" id="CHEBI:29969"/>
        <dbReference type="ChEBI" id="CHEBI:57287"/>
        <dbReference type="ChEBI" id="CHEBI:57288"/>
        <dbReference type="ChEBI" id="CHEBI:61930"/>
        <dbReference type="EC" id="2.3.1.48"/>
    </reaction>
    <physiologicalReaction direction="left-to-right" evidence="13">
        <dbReference type="Rhea" id="RHEA:21993"/>
    </physiologicalReaction>
</comment>
<dbReference type="RefSeq" id="XP_021428255.1">
    <property type="nucleotide sequence ID" value="XM_021572580.2"/>
</dbReference>
<feature type="binding site" evidence="16">
    <location>
        <begin position="545"/>
        <end position="551"/>
    </location>
    <ligand>
        <name>acetyl-CoA</name>
        <dbReference type="ChEBI" id="CHEBI:57288"/>
    </ligand>
</feature>
<evidence type="ECO:0000256" key="9">
    <source>
        <dbReference type="ARBA" id="ARBA00023163"/>
    </source>
</evidence>
<keyword evidence="9 14" id="KW-0804">Transcription</keyword>
<keyword evidence="11 14" id="KW-0539">Nucleus</keyword>
<evidence type="ECO:0000256" key="13">
    <source>
        <dbReference type="ARBA" id="ARBA00048940"/>
    </source>
</evidence>
<feature type="compositionally biased region" description="Basic and acidic residues" evidence="18">
    <location>
        <begin position="394"/>
        <end position="405"/>
    </location>
</feature>
<dbReference type="GO" id="GO:0060173">
    <property type="term" value="P:limb development"/>
    <property type="evidence" value="ECO:0007669"/>
    <property type="project" value="UniProtKB-ARBA"/>
</dbReference>
<dbReference type="InterPro" id="IPR016376">
    <property type="entry name" value="GCN5/PCAF"/>
</dbReference>
<evidence type="ECO:0000256" key="4">
    <source>
        <dbReference type="ARBA" id="ARBA00013184"/>
    </source>
</evidence>
<evidence type="ECO:0000256" key="6">
    <source>
        <dbReference type="ARBA" id="ARBA00022679"/>
    </source>
</evidence>
<dbReference type="GO" id="GO:0060349">
    <property type="term" value="P:bone morphogenesis"/>
    <property type="evidence" value="ECO:0007669"/>
    <property type="project" value="UniProtKB-ARBA"/>
</dbReference>
<dbReference type="GeneID" id="110496595"/>
<evidence type="ECO:0000259" key="20">
    <source>
        <dbReference type="PROSITE" id="PS51186"/>
    </source>
</evidence>
<dbReference type="PANTHER" id="PTHR45750">
    <property type="entry name" value="GH11602P"/>
    <property type="match status" value="1"/>
</dbReference>
<dbReference type="PRINTS" id="PR00503">
    <property type="entry name" value="BROMODOMAIN"/>
</dbReference>
<dbReference type="Pfam" id="PF00439">
    <property type="entry name" value="Bromodomain"/>
    <property type="match status" value="1"/>
</dbReference>
<dbReference type="GO" id="GO:0005813">
    <property type="term" value="C:centrosome"/>
    <property type="evidence" value="ECO:0007669"/>
    <property type="project" value="UniProtKB-SubCell"/>
</dbReference>
<dbReference type="InterPro" id="IPR001487">
    <property type="entry name" value="Bromodomain"/>
</dbReference>
<dbReference type="InterPro" id="IPR009464">
    <property type="entry name" value="PCAF_N"/>
</dbReference>
<keyword evidence="10" id="KW-0206">Cytoskeleton</keyword>
<evidence type="ECO:0000256" key="15">
    <source>
        <dbReference type="PIRSR" id="PIRSR003048-1"/>
    </source>
</evidence>
<dbReference type="FunFam" id="3.40.630.30:FF:000004">
    <property type="entry name" value="Histone acetyltransferase KAT2A"/>
    <property type="match status" value="1"/>
</dbReference>
<keyword evidence="7 14" id="KW-0805">Transcription regulation</keyword>
<dbReference type="GO" id="GO:1903010">
    <property type="term" value="P:regulation of bone development"/>
    <property type="evidence" value="ECO:0007669"/>
    <property type="project" value="UniProtKB-ARBA"/>
</dbReference>
<protein>
    <recommendedName>
        <fullName evidence="4 14">Histone acetyltransferase</fullName>
        <ecNumber evidence="4 14">2.3.1.48</ecNumber>
    </recommendedName>
</protein>
<comment type="catalytic activity">
    <reaction evidence="14">
        <text>L-lysyl-[protein] + acetyl-CoA = N(6)-acetyl-L-lysyl-[protein] + CoA + H(+)</text>
        <dbReference type="Rhea" id="RHEA:45948"/>
        <dbReference type="Rhea" id="RHEA-COMP:9752"/>
        <dbReference type="Rhea" id="RHEA-COMP:10731"/>
        <dbReference type="ChEBI" id="CHEBI:15378"/>
        <dbReference type="ChEBI" id="CHEBI:29969"/>
        <dbReference type="ChEBI" id="CHEBI:57287"/>
        <dbReference type="ChEBI" id="CHEBI:57288"/>
        <dbReference type="ChEBI" id="CHEBI:61930"/>
        <dbReference type="EC" id="2.3.1.48"/>
    </reaction>
</comment>
<evidence type="ECO:0000256" key="17">
    <source>
        <dbReference type="PROSITE-ProRule" id="PRU00035"/>
    </source>
</evidence>
<evidence type="ECO:0000313" key="22">
    <source>
        <dbReference type="Proteomes" id="UP000694395"/>
    </source>
</evidence>
<feature type="compositionally biased region" description="Basic residues" evidence="18">
    <location>
        <begin position="42"/>
        <end position="55"/>
    </location>
</feature>
<evidence type="ECO:0000256" key="18">
    <source>
        <dbReference type="SAM" id="MobiDB-lite"/>
    </source>
</evidence>
<evidence type="ECO:0000256" key="10">
    <source>
        <dbReference type="ARBA" id="ARBA00023212"/>
    </source>
</evidence>
<dbReference type="GO" id="GO:0140672">
    <property type="term" value="C:ATAC complex"/>
    <property type="evidence" value="ECO:0007669"/>
    <property type="project" value="TreeGrafter"/>
</dbReference>
<evidence type="ECO:0000256" key="7">
    <source>
        <dbReference type="ARBA" id="ARBA00023015"/>
    </source>
</evidence>
<keyword evidence="8 17" id="KW-0103">Bromodomain</keyword>
<dbReference type="InterPro" id="IPR037800">
    <property type="entry name" value="GCN5"/>
</dbReference>
<name>A0A8C7Q4P4_ONCMY</name>
<accession>A0A8C7Q4P4</accession>
<dbReference type="Pfam" id="PF00583">
    <property type="entry name" value="Acetyltransf_1"/>
    <property type="match status" value="1"/>
</dbReference>
<organism evidence="21 22">
    <name type="scientific">Oncorhynchus mykiss</name>
    <name type="common">Rainbow trout</name>
    <name type="synonym">Salmo gairdneri</name>
    <dbReference type="NCBI Taxonomy" id="8022"/>
    <lineage>
        <taxon>Eukaryota</taxon>
        <taxon>Metazoa</taxon>
        <taxon>Chordata</taxon>
        <taxon>Craniata</taxon>
        <taxon>Vertebrata</taxon>
        <taxon>Euteleostomi</taxon>
        <taxon>Actinopterygii</taxon>
        <taxon>Neopterygii</taxon>
        <taxon>Teleostei</taxon>
        <taxon>Protacanthopterygii</taxon>
        <taxon>Salmoniformes</taxon>
        <taxon>Salmonidae</taxon>
        <taxon>Salmoninae</taxon>
        <taxon>Oncorhynchus</taxon>
    </lineage>
</organism>
<dbReference type="CDD" id="cd04301">
    <property type="entry name" value="NAT_SF"/>
    <property type="match status" value="1"/>
</dbReference>
<reference evidence="21" key="1">
    <citation type="submission" date="2020-07" db="EMBL/GenBank/DDBJ databases">
        <title>A long reads based de novo assembly of the rainbow trout Arlee double haploid line genome.</title>
        <authorList>
            <person name="Gao G."/>
            <person name="Palti Y."/>
        </authorList>
    </citation>
    <scope>NUCLEOTIDE SEQUENCE [LARGE SCALE GENOMIC DNA]</scope>
</reference>
<feature type="active site" description="Proton donor/acceptor" evidence="15">
    <location>
        <position position="534"/>
    </location>
</feature>
<dbReference type="GO" id="GO:0045944">
    <property type="term" value="P:positive regulation of transcription by RNA polymerase II"/>
    <property type="evidence" value="ECO:0007669"/>
    <property type="project" value="TreeGrafter"/>
</dbReference>
<dbReference type="PROSITE" id="PS00633">
    <property type="entry name" value="BROMODOMAIN_1"/>
    <property type="match status" value="1"/>
</dbReference>
<evidence type="ECO:0000256" key="16">
    <source>
        <dbReference type="PIRSR" id="PIRSR003048-2"/>
    </source>
</evidence>
<evidence type="ECO:0000313" key="21">
    <source>
        <dbReference type="Ensembl" id="ENSOMYP00000032120.1"/>
    </source>
</evidence>
<dbReference type="Ensembl" id="ENSOMYT00000035034.2">
    <property type="protein sequence ID" value="ENSOMYP00000032120.1"/>
    <property type="gene ID" value="ENSOMYG00000014314.2"/>
</dbReference>
<dbReference type="InterPro" id="IPR016181">
    <property type="entry name" value="Acyl_CoA_acyltransferase"/>
</dbReference>
<gene>
    <name evidence="21" type="primary">LOC110496595</name>
</gene>
<dbReference type="PROSITE" id="PS51186">
    <property type="entry name" value="GNAT"/>
    <property type="match status" value="1"/>
</dbReference>
<dbReference type="PIRSF" id="PIRSF003048">
    <property type="entry name" value="Histone_acetylase_PCAF"/>
    <property type="match status" value="1"/>
</dbReference>
<evidence type="ECO:0000256" key="11">
    <source>
        <dbReference type="ARBA" id="ARBA00023242"/>
    </source>
</evidence>
<evidence type="ECO:0000256" key="1">
    <source>
        <dbReference type="ARBA" id="ARBA00004123"/>
    </source>
</evidence>
<evidence type="ECO:0000256" key="5">
    <source>
        <dbReference type="ARBA" id="ARBA00022490"/>
    </source>
</evidence>
<feature type="binding site" evidence="16">
    <location>
        <begin position="538"/>
        <end position="540"/>
    </location>
    <ligand>
        <name>acetyl-CoA</name>
        <dbReference type="ChEBI" id="CHEBI:57288"/>
    </ligand>
</feature>
<dbReference type="KEGG" id="omy:110496595"/>
<dbReference type="InterPro" id="IPR000182">
    <property type="entry name" value="GNAT_dom"/>
</dbReference>
<feature type="binding site" evidence="16">
    <location>
        <begin position="576"/>
        <end position="579"/>
    </location>
    <ligand>
        <name>acetyl-CoA</name>
        <dbReference type="ChEBI" id="CHEBI:57288"/>
    </ligand>
</feature>
<feature type="region of interest" description="Disordered" evidence="18">
    <location>
        <begin position="1"/>
        <end position="55"/>
    </location>
</feature>
<dbReference type="Pfam" id="PF06466">
    <property type="entry name" value="PCAF_N"/>
    <property type="match status" value="1"/>
</dbReference>
<evidence type="ECO:0000256" key="8">
    <source>
        <dbReference type="ARBA" id="ARBA00023117"/>
    </source>
</evidence>
<dbReference type="GO" id="GO:0043992">
    <property type="term" value="F:histone H3K9 acetyltransferase activity"/>
    <property type="evidence" value="ECO:0007669"/>
    <property type="project" value="UniProtKB-ARBA"/>
</dbReference>
<feature type="region of interest" description="Disordered" evidence="18">
    <location>
        <begin position="367"/>
        <end position="405"/>
    </location>
</feature>
<dbReference type="AlphaFoldDB" id="A0A8C7Q4P4"/>
<dbReference type="CDD" id="cd05509">
    <property type="entry name" value="Bromo_gcn5_like"/>
    <property type="match status" value="1"/>
</dbReference>
<evidence type="ECO:0000256" key="12">
    <source>
        <dbReference type="ARBA" id="ARBA00023315"/>
    </source>
</evidence>
<dbReference type="GeneTree" id="ENSGT00940000154995"/>
<dbReference type="InterPro" id="IPR036427">
    <property type="entry name" value="Bromodomain-like_sf"/>
</dbReference>
<dbReference type="Proteomes" id="UP000694395">
    <property type="component" value="Chromosome 18"/>
</dbReference>
<reference evidence="21" key="3">
    <citation type="submission" date="2025-09" db="UniProtKB">
        <authorList>
            <consortium name="Ensembl"/>
        </authorList>
    </citation>
    <scope>IDENTIFICATION</scope>
</reference>
<proteinExistence type="inferred from homology"/>
<keyword evidence="6 14" id="KW-0808">Transferase</keyword>
<dbReference type="EC" id="2.3.1.48" evidence="4 14"/>
<keyword evidence="22" id="KW-1185">Reference proteome</keyword>
<dbReference type="Gene3D" id="3.40.630.30">
    <property type="match status" value="1"/>
</dbReference>
<dbReference type="FunFam" id="1.20.920.10:FF:000014">
    <property type="entry name" value="Histone acetyltransferase KAT2B"/>
    <property type="match status" value="1"/>
</dbReference>
<feature type="domain" description="N-acetyltransferase" evidence="20">
    <location>
        <begin position="467"/>
        <end position="615"/>
    </location>
</feature>
<reference evidence="21" key="2">
    <citation type="submission" date="2025-08" db="UniProtKB">
        <authorList>
            <consortium name="Ensembl"/>
        </authorList>
    </citation>
    <scope>IDENTIFICATION</scope>
</reference>
<comment type="subcellular location">
    <subcellularLocation>
        <location evidence="2">Cytoplasm</location>
        <location evidence="2">Cytoskeleton</location>
        <location evidence="2">Microtubule organizing center</location>
        <location evidence="2">Centrosome</location>
    </subcellularLocation>
    <subcellularLocation>
        <location evidence="1 14">Nucleus</location>
    </subcellularLocation>
</comment>
<dbReference type="InterPro" id="IPR018359">
    <property type="entry name" value="Bromodomain_CS"/>
</dbReference>
<dbReference type="PROSITE" id="PS50014">
    <property type="entry name" value="BROMODOMAIN_2"/>
    <property type="match status" value="1"/>
</dbReference>
<dbReference type="PANTHER" id="PTHR45750:SF2">
    <property type="entry name" value="HISTONE ACETYLTRANSFERASE KAT2B"/>
    <property type="match status" value="1"/>
</dbReference>
<sequence>MSEGAGVQQGSPAIGAAGSAPAAPGAGGTEGSGATVGSARIAAKKAQLRSSPRPKKLEKLGVYSSCKAEGACKCNGWKSQNPPPTPPRTDQQPNTVNLLEPCRSCSHTLGDHVTHLENVSEEEMNRLLGIVLDVEYLYTCVHKEEDADTKQVYFSLFKLLRKCILQMGKPVVEAQESPPFEKPSIEQGVNNFVQYKFSHLPSKERQTIVELAKMFLNQINYWQLETPSQRRQRAPADDAAGYKVNYTRWLCYCNVPQFCDSLPRYEMTQIFGRTLLGSVFTVMRKQLLEQARQEKDTLPPEKRTLILTHFPKFLSMLEEEVYSHSSPIWSEDFLVGSTGGQIPIHTVISAPPVARPLYYSTSPVSVDPSSCGSVSPARKTASALEPSPGGQKRKPSEPIPHDETKKLRIVGDIPMELINEVMATITDPTSMLGPETSLLSAHSARDEAARLEERRGVIEFHVIGNSLNQKPNKRILMWLVGLQNVFSHQLPRMPKEYITRLVFDPKHKTLSLIKDGRVIGGICFRMFPSQGFTEIVFCAVTSNEQVKGYGTHLMNHLKEYHIKHDILNFLTYADEYAIGYFKKQGFSKDIKVPKAKYLGYIKDYEGATLMGCELNPSIPYTEFSVIIKKQKEIIKKLIERKQAQIRKVYPGLSCFKEGVRQIPIESIPGIRETGWKPVGKGKELKDPDQLYSTLKTILQHVKSHQNAWPFMEPVKKTEAPGYYQVIRFPMDLKTMSERLKSRYYTTRKLFMADMQRIFTNCREYNPPESQYYKCANLLEKVFYTKIKEAGLIEK</sequence>
<evidence type="ECO:0000256" key="3">
    <source>
        <dbReference type="ARBA" id="ARBA00008607"/>
    </source>
</evidence>
<feature type="domain" description="Bromo" evidence="19">
    <location>
        <begin position="702"/>
        <end position="772"/>
    </location>
</feature>
<dbReference type="GO" id="GO:0040029">
    <property type="term" value="P:epigenetic regulation of gene expression"/>
    <property type="evidence" value="ECO:0007669"/>
    <property type="project" value="UniProtKB-ARBA"/>
</dbReference>
<dbReference type="SUPFAM" id="SSF47370">
    <property type="entry name" value="Bromodomain"/>
    <property type="match status" value="1"/>
</dbReference>
<dbReference type="GO" id="GO:0061035">
    <property type="term" value="P:regulation of cartilage development"/>
    <property type="evidence" value="ECO:0007669"/>
    <property type="project" value="UniProtKB-ARBA"/>
</dbReference>
<dbReference type="Gene3D" id="1.20.920.10">
    <property type="entry name" value="Bromodomain-like"/>
    <property type="match status" value="1"/>
</dbReference>
<evidence type="ECO:0000256" key="14">
    <source>
        <dbReference type="PIRNR" id="PIRNR003048"/>
    </source>
</evidence>
<dbReference type="GO" id="GO:0005634">
    <property type="term" value="C:nucleus"/>
    <property type="evidence" value="ECO:0007669"/>
    <property type="project" value="UniProtKB-SubCell"/>
</dbReference>
<dbReference type="SMART" id="SM00297">
    <property type="entry name" value="BROMO"/>
    <property type="match status" value="1"/>
</dbReference>
<evidence type="ECO:0000259" key="19">
    <source>
        <dbReference type="PROSITE" id="PS50014"/>
    </source>
</evidence>
<dbReference type="SUPFAM" id="SSF55729">
    <property type="entry name" value="Acyl-CoA N-acyltransferases (Nat)"/>
    <property type="match status" value="1"/>
</dbReference>